<organism evidence="2 3">
    <name type="scientific">Kutzneria chonburiensis</name>
    <dbReference type="NCBI Taxonomy" id="1483604"/>
    <lineage>
        <taxon>Bacteria</taxon>
        <taxon>Bacillati</taxon>
        <taxon>Actinomycetota</taxon>
        <taxon>Actinomycetes</taxon>
        <taxon>Pseudonocardiales</taxon>
        <taxon>Pseudonocardiaceae</taxon>
        <taxon>Kutzneria</taxon>
    </lineage>
</organism>
<dbReference type="EMBL" id="JBHLUD010000015">
    <property type="protein sequence ID" value="MFC0548094.1"/>
    <property type="molecule type" value="Genomic_DNA"/>
</dbReference>
<evidence type="ECO:0000313" key="2">
    <source>
        <dbReference type="EMBL" id="MFC0548094.1"/>
    </source>
</evidence>
<dbReference type="SMART" id="SM00860">
    <property type="entry name" value="SMI1_KNR4"/>
    <property type="match status" value="1"/>
</dbReference>
<reference evidence="2 3" key="1">
    <citation type="submission" date="2024-09" db="EMBL/GenBank/DDBJ databases">
        <authorList>
            <person name="Sun Q."/>
            <person name="Mori K."/>
        </authorList>
    </citation>
    <scope>NUCLEOTIDE SEQUENCE [LARGE SCALE GENOMIC DNA]</scope>
    <source>
        <strain evidence="2 3">TBRC 1432</strain>
    </source>
</reference>
<dbReference type="SUPFAM" id="SSF160631">
    <property type="entry name" value="SMI1/KNR4-like"/>
    <property type="match status" value="1"/>
</dbReference>
<dbReference type="Proteomes" id="UP001589810">
    <property type="component" value="Unassembled WGS sequence"/>
</dbReference>
<name>A0ABV6N676_9PSEU</name>
<feature type="domain" description="Knr4/Smi1-like" evidence="1">
    <location>
        <begin position="22"/>
        <end position="152"/>
    </location>
</feature>
<proteinExistence type="predicted"/>
<accession>A0ABV6N676</accession>
<comment type="caution">
    <text evidence="2">The sequence shown here is derived from an EMBL/GenBank/DDBJ whole genome shotgun (WGS) entry which is preliminary data.</text>
</comment>
<evidence type="ECO:0000313" key="3">
    <source>
        <dbReference type="Proteomes" id="UP001589810"/>
    </source>
</evidence>
<gene>
    <name evidence="2" type="ORF">ACFFH7_41770</name>
</gene>
<protein>
    <submittedName>
        <fullName evidence="2">SMI1/KNR4 family protein</fullName>
    </submittedName>
</protein>
<dbReference type="InterPro" id="IPR018958">
    <property type="entry name" value="Knr4/Smi1-like_dom"/>
</dbReference>
<dbReference type="InterPro" id="IPR037883">
    <property type="entry name" value="Knr4/Smi1-like_sf"/>
</dbReference>
<evidence type="ECO:0000259" key="1">
    <source>
        <dbReference type="SMART" id="SM00860"/>
    </source>
</evidence>
<dbReference type="Pfam" id="PF09346">
    <property type="entry name" value="SMI1_KNR4"/>
    <property type="match status" value="1"/>
</dbReference>
<sequence length="156" mass="16875">MADFDEIKVAFWGDGTYDVHPLLTDAVVREAEAVLGVPLPAALLDLLRVQNGGMVACGRRRYPTTAPTSWADDHVPLPDLMGIGHTKGVTSLLDVPDLVEEWGLPTGVVPISGDGPTWVALDYRRQGEPTVVWLESGRELALAPDFRSFVEGLTGR</sequence>
<keyword evidence="3" id="KW-1185">Reference proteome</keyword>
<dbReference type="RefSeq" id="WP_273938070.1">
    <property type="nucleotide sequence ID" value="NZ_CP097263.1"/>
</dbReference>
<dbReference type="Gene3D" id="3.40.1580.10">
    <property type="entry name" value="SMI1/KNR4-like"/>
    <property type="match status" value="1"/>
</dbReference>